<comment type="caution">
    <text evidence="3">The sequence shown here is derived from an EMBL/GenBank/DDBJ whole genome shotgun (WGS) entry which is preliminary data.</text>
</comment>
<organism evidence="3 4">
    <name type="scientific">Methylocystis borbori</name>
    <dbReference type="NCBI Taxonomy" id="3118750"/>
    <lineage>
        <taxon>Bacteria</taxon>
        <taxon>Pseudomonadati</taxon>
        <taxon>Pseudomonadota</taxon>
        <taxon>Alphaproteobacteria</taxon>
        <taxon>Hyphomicrobiales</taxon>
        <taxon>Methylocystaceae</taxon>
        <taxon>Methylocystis</taxon>
    </lineage>
</organism>
<keyword evidence="1" id="KW-0472">Membrane</keyword>
<keyword evidence="1" id="KW-0812">Transmembrane</keyword>
<keyword evidence="1" id="KW-1133">Transmembrane helix</keyword>
<dbReference type="Proteomes" id="UP001350748">
    <property type="component" value="Unassembled WGS sequence"/>
</dbReference>
<dbReference type="SMART" id="SM00100">
    <property type="entry name" value="cNMP"/>
    <property type="match status" value="1"/>
</dbReference>
<dbReference type="InterPro" id="IPR050397">
    <property type="entry name" value="Env_Response_Regulators"/>
</dbReference>
<dbReference type="Pfam" id="PF00027">
    <property type="entry name" value="cNMP_binding"/>
    <property type="match status" value="1"/>
</dbReference>
<dbReference type="InterPro" id="IPR000595">
    <property type="entry name" value="cNMP-bd_dom"/>
</dbReference>
<dbReference type="RefSeq" id="WP_332082145.1">
    <property type="nucleotide sequence ID" value="NZ_JAZHYN010000032.1"/>
</dbReference>
<evidence type="ECO:0000259" key="2">
    <source>
        <dbReference type="PROSITE" id="PS50042"/>
    </source>
</evidence>
<proteinExistence type="predicted"/>
<sequence>MILQYLLPPNYNWHVEAIGYLAAAASVFVYVSNTMIPLRIGAILANAIFALYFFLKGLYPLFALNAFLVPVNVLRLRQMQRLVADIRAAASEDFDFEWLRPYMKPLKLSQGFTLHRKGDLSEEAYIIVRGEIHLLEPDVTLKAGALFGEMGMFTSENRRTATAVAATDLDLLCIRYDDLLQLAAQNPQFGFYLMRLMVQRMQHNVQIASARKQ</sequence>
<gene>
    <name evidence="3" type="ORF">V3H18_11275</name>
</gene>
<feature type="domain" description="Cyclic nucleotide-binding" evidence="2">
    <location>
        <begin position="103"/>
        <end position="182"/>
    </location>
</feature>
<dbReference type="PANTHER" id="PTHR24567:SF68">
    <property type="entry name" value="DNA-BINDING TRANSCRIPTIONAL DUAL REGULATOR CRP"/>
    <property type="match status" value="1"/>
</dbReference>
<dbReference type="InterPro" id="IPR014710">
    <property type="entry name" value="RmlC-like_jellyroll"/>
</dbReference>
<dbReference type="SUPFAM" id="SSF51206">
    <property type="entry name" value="cAMP-binding domain-like"/>
    <property type="match status" value="1"/>
</dbReference>
<protein>
    <submittedName>
        <fullName evidence="3">Cyclic nucleotide-binding domain-containing protein</fullName>
    </submittedName>
</protein>
<keyword evidence="4" id="KW-1185">Reference proteome</keyword>
<feature type="transmembrane region" description="Helical" evidence="1">
    <location>
        <begin position="12"/>
        <end position="31"/>
    </location>
</feature>
<dbReference type="PROSITE" id="PS00889">
    <property type="entry name" value="CNMP_BINDING_2"/>
    <property type="match status" value="1"/>
</dbReference>
<evidence type="ECO:0000256" key="1">
    <source>
        <dbReference type="SAM" id="Phobius"/>
    </source>
</evidence>
<dbReference type="Gene3D" id="2.60.120.10">
    <property type="entry name" value="Jelly Rolls"/>
    <property type="match status" value="1"/>
</dbReference>
<dbReference type="PANTHER" id="PTHR24567">
    <property type="entry name" value="CRP FAMILY TRANSCRIPTIONAL REGULATORY PROTEIN"/>
    <property type="match status" value="1"/>
</dbReference>
<dbReference type="InterPro" id="IPR018488">
    <property type="entry name" value="cNMP-bd_CS"/>
</dbReference>
<dbReference type="CDD" id="cd00038">
    <property type="entry name" value="CAP_ED"/>
    <property type="match status" value="1"/>
</dbReference>
<dbReference type="EMBL" id="JAZHYN010000032">
    <property type="protein sequence ID" value="MEF3367114.1"/>
    <property type="molecule type" value="Genomic_DNA"/>
</dbReference>
<accession>A0ABU7XIA6</accession>
<dbReference type="InterPro" id="IPR018490">
    <property type="entry name" value="cNMP-bd_dom_sf"/>
</dbReference>
<reference evidence="3 4" key="1">
    <citation type="submission" date="2024-02" db="EMBL/GenBank/DDBJ databases">
        <authorList>
            <person name="Grouzdev D."/>
        </authorList>
    </citation>
    <scope>NUCLEOTIDE SEQUENCE [LARGE SCALE GENOMIC DNA]</scope>
    <source>
        <strain evidence="3 4">9N</strain>
    </source>
</reference>
<evidence type="ECO:0000313" key="3">
    <source>
        <dbReference type="EMBL" id="MEF3367114.1"/>
    </source>
</evidence>
<evidence type="ECO:0000313" key="4">
    <source>
        <dbReference type="Proteomes" id="UP001350748"/>
    </source>
</evidence>
<dbReference type="PROSITE" id="PS50042">
    <property type="entry name" value="CNMP_BINDING_3"/>
    <property type="match status" value="1"/>
</dbReference>
<name>A0ABU7XIA6_9HYPH</name>